<dbReference type="Proteomes" id="UP000215506">
    <property type="component" value="Unassembled WGS sequence"/>
</dbReference>
<dbReference type="AlphaFoldDB" id="A0A231GWU2"/>
<protein>
    <submittedName>
        <fullName evidence="1">Uncharacterized protein</fullName>
    </submittedName>
</protein>
<dbReference type="EMBL" id="NGAF01000023">
    <property type="protein sequence ID" value="OXR41087.1"/>
    <property type="molecule type" value="Genomic_DNA"/>
</dbReference>
<organism evidence="1 2">
    <name type="scientific">Nocardia cerradoensis</name>
    <dbReference type="NCBI Taxonomy" id="85688"/>
    <lineage>
        <taxon>Bacteria</taxon>
        <taxon>Bacillati</taxon>
        <taxon>Actinomycetota</taxon>
        <taxon>Actinomycetes</taxon>
        <taxon>Mycobacteriales</taxon>
        <taxon>Nocardiaceae</taxon>
        <taxon>Nocardia</taxon>
    </lineage>
</organism>
<keyword evidence="2" id="KW-1185">Reference proteome</keyword>
<evidence type="ECO:0000313" key="2">
    <source>
        <dbReference type="Proteomes" id="UP000215506"/>
    </source>
</evidence>
<evidence type="ECO:0000313" key="1">
    <source>
        <dbReference type="EMBL" id="OXR41087.1"/>
    </source>
</evidence>
<reference evidence="1 2" key="1">
    <citation type="submission" date="2017-07" db="EMBL/GenBank/DDBJ databases">
        <title>First draft Genome Sequence of Nocardia cerradoensis isolated from human infection.</title>
        <authorList>
            <person name="Carrasco G."/>
        </authorList>
    </citation>
    <scope>NUCLEOTIDE SEQUENCE [LARGE SCALE GENOMIC DNA]</scope>
    <source>
        <strain evidence="1 2">CNM20130759</strain>
    </source>
</reference>
<comment type="caution">
    <text evidence="1">The sequence shown here is derived from an EMBL/GenBank/DDBJ whole genome shotgun (WGS) entry which is preliminary data.</text>
</comment>
<accession>A0A231GWU2</accession>
<proteinExistence type="predicted"/>
<name>A0A231GWU2_9NOCA</name>
<gene>
    <name evidence="1" type="ORF">B7C42_06857</name>
</gene>
<sequence>MSESTSHAVTGTVAVIDRPTPMVLSVARRLRDAFARGATFTAIDNVRTVRLSSTTDAQKAFVTFTGSEITVAADSGAEPDLTWDVRWPDPAPAEVEDEALGGFAKEVQVLLSGPDVDWRSAAETFWERVGAARGMPAGLNLYCFDANEFASFGDAATGYTFVGSSAALSRMFGGRSLVMEELEGGELALQGSLSDLSALIGANLKVVCGEL</sequence>